<evidence type="ECO:0008006" key="3">
    <source>
        <dbReference type="Google" id="ProtNLM"/>
    </source>
</evidence>
<sequence length="50" mass="5253">MNLQILPEPGDEGGYTICAASSGLRISEGDNKEGAFNNIREAIVALSRAC</sequence>
<reference evidence="1 2" key="1">
    <citation type="submission" date="2011-10" db="EMBL/GenBank/DDBJ databases">
        <title>The Improved High-Quality Draft genome of Methanoplanus limicola DSM 2279.</title>
        <authorList>
            <consortium name="US DOE Joint Genome Institute (JGI-PGF)"/>
            <person name="Lucas S."/>
            <person name="Copeland A."/>
            <person name="Lapidus A."/>
            <person name="Glavina del Rio T."/>
            <person name="Dalin E."/>
            <person name="Tice H."/>
            <person name="Bruce D."/>
            <person name="Goodwin L."/>
            <person name="Pitluck S."/>
            <person name="Peters L."/>
            <person name="Mikhailova N."/>
            <person name="Lu M."/>
            <person name="Kyrpides N."/>
            <person name="Mavromatis K."/>
            <person name="Ivanova N."/>
            <person name="Markowitz V."/>
            <person name="Cheng J.-F."/>
            <person name="Hugenholtz P."/>
            <person name="Woyke T."/>
            <person name="Wu D."/>
            <person name="Wirth R."/>
            <person name="Brambilla E.-M."/>
            <person name="Klenk H.-P."/>
            <person name="Eisen J.A."/>
        </authorList>
    </citation>
    <scope>NUCLEOTIDE SEQUENCE [LARGE SCALE GENOMIC DNA]</scope>
    <source>
        <strain evidence="1 2">DSM 2279</strain>
    </source>
</reference>
<dbReference type="InParanoid" id="H1Z2L7"/>
<accession>H1Z2L7</accession>
<dbReference type="AlphaFoldDB" id="H1Z2L7"/>
<protein>
    <recommendedName>
        <fullName evidence="3">HicB family protein</fullName>
    </recommendedName>
</protein>
<proteinExistence type="predicted"/>
<keyword evidence="2" id="KW-1185">Reference proteome</keyword>
<evidence type="ECO:0000313" key="2">
    <source>
        <dbReference type="Proteomes" id="UP000005741"/>
    </source>
</evidence>
<gene>
    <name evidence="1" type="ORF">Metlim_2368</name>
</gene>
<name>H1Z2L7_9EURY</name>
<dbReference type="EMBL" id="CM001436">
    <property type="protein sequence ID" value="EHQ36420.1"/>
    <property type="molecule type" value="Genomic_DNA"/>
</dbReference>
<dbReference type="Proteomes" id="UP000005741">
    <property type="component" value="Chromosome"/>
</dbReference>
<dbReference type="HOGENOM" id="CLU_3113074_0_0_2"/>
<evidence type="ECO:0000313" key="1">
    <source>
        <dbReference type="EMBL" id="EHQ36420.1"/>
    </source>
</evidence>
<organism evidence="1 2">
    <name type="scientific">Methanoplanus limicola DSM 2279</name>
    <dbReference type="NCBI Taxonomy" id="937775"/>
    <lineage>
        <taxon>Archaea</taxon>
        <taxon>Methanobacteriati</taxon>
        <taxon>Methanobacteriota</taxon>
        <taxon>Stenosarchaea group</taxon>
        <taxon>Methanomicrobia</taxon>
        <taxon>Methanomicrobiales</taxon>
        <taxon>Methanomicrobiaceae</taxon>
        <taxon>Methanoplanus</taxon>
    </lineage>
</organism>